<dbReference type="EMBL" id="LR134283">
    <property type="protein sequence ID" value="VED98740.1"/>
    <property type="molecule type" value="Genomic_DNA"/>
</dbReference>
<evidence type="ECO:0000313" key="2">
    <source>
        <dbReference type="Proteomes" id="UP000278419"/>
    </source>
</evidence>
<sequence>MNNIFDFYDTVRKNKNHMLVYNTYFEIILQKFNYSSQNEFEKSVVTSTKYQQIIDEFETFFQKTFSVEELLPIINQKIYYPIQQKDLYKKVKNAKTFEPFIKEVIFLQQEYGITDNKKVQLKRVGRPKDSYNICFVACLIDFIKQEYQATKRVNKHIKINNLAQLKKELNSIDDSTEYKLTIKKLLDNIEERYFLDMEDSYKIAYKNIDKIIDFKFLILENQNYLIKQTNIDTNKISILMQNYFEYFIKHTFPFYFSINKKDNTSIFTENNFFLKNIDKFRMNFSINAMAANLDYCRYDLTNYKFKTNSIFYFISARERIEKQINEDINNGFYNVDNHIQLLKDFSRRYIENTIAQAKKIQIDVEWQFHLSAKNPIRQLLIEGMEASNNTIQTQQLREFLIDYKWL</sequence>
<dbReference type="Proteomes" id="UP000278419">
    <property type="component" value="Chromosome"/>
</dbReference>
<reference evidence="1 2" key="1">
    <citation type="submission" date="2018-12" db="EMBL/GenBank/DDBJ databases">
        <authorList>
            <consortium name="Pathogen Informatics"/>
        </authorList>
    </citation>
    <scope>NUCLEOTIDE SEQUENCE [LARGE SCALE GENOMIC DNA]</scope>
    <source>
        <strain evidence="1 2">NCTC10713</strain>
    </source>
</reference>
<dbReference type="RefSeq" id="WP_018543600.1">
    <property type="nucleotide sequence ID" value="NZ_AP018548.1"/>
</dbReference>
<organism evidence="1 2">
    <name type="scientific">Streptococcus anginosus</name>
    <dbReference type="NCBI Taxonomy" id="1328"/>
    <lineage>
        <taxon>Bacteria</taxon>
        <taxon>Bacillati</taxon>
        <taxon>Bacillota</taxon>
        <taxon>Bacilli</taxon>
        <taxon>Lactobacillales</taxon>
        <taxon>Streptococcaceae</taxon>
        <taxon>Streptococcus</taxon>
        <taxon>Streptococcus anginosus group</taxon>
    </lineage>
</organism>
<proteinExistence type="predicted"/>
<dbReference type="GeneID" id="93964270"/>
<dbReference type="AlphaFoldDB" id="A0A448AK65"/>
<name>A0A448AK65_STRAP</name>
<gene>
    <name evidence="1" type="ORF">NCTC10713_01747</name>
</gene>
<protein>
    <submittedName>
        <fullName evidence="1">Uncharacterized protein</fullName>
    </submittedName>
</protein>
<evidence type="ECO:0000313" key="1">
    <source>
        <dbReference type="EMBL" id="VED98740.1"/>
    </source>
</evidence>
<accession>A0A448AK65</accession>